<feature type="domain" description="Mannosylglycerate hydrolase MGH1-like glycoside hydrolase" evidence="2">
    <location>
        <begin position="63"/>
        <end position="209"/>
    </location>
</feature>
<dbReference type="Pfam" id="PF22422">
    <property type="entry name" value="MGH1-like_GH"/>
    <property type="match status" value="1"/>
</dbReference>
<keyword evidence="1" id="KW-0732">Signal</keyword>
<name>A0A3R7J8U3_9STRA</name>
<evidence type="ECO:0000313" key="6">
    <source>
        <dbReference type="EMBL" id="RLN82888.1"/>
    </source>
</evidence>
<keyword evidence="7" id="KW-1185">Reference proteome</keyword>
<reference evidence="3" key="3">
    <citation type="submission" date="2020-06" db="EMBL/GenBank/DDBJ databases">
        <authorList>
            <person name="Studholme D.J."/>
        </authorList>
    </citation>
    <scope>NUCLEOTIDE SEQUENCE</scope>
    <source>
        <strain evidence="3">NZFS 2646</strain>
        <strain evidence="4">NZFS 3630</strain>
    </source>
</reference>
<dbReference type="EMBL" id="JPWV03000057">
    <property type="protein sequence ID" value="KAG2527310.1"/>
    <property type="molecule type" value="Genomic_DNA"/>
</dbReference>
<protein>
    <recommendedName>
        <fullName evidence="2">Mannosylglycerate hydrolase MGH1-like glycoside hydrolase domain-containing protein</fullName>
    </recommendedName>
</protein>
<reference evidence="3" key="1">
    <citation type="journal article" date="2015" name="Genom Data">
        <title>Genome sequences of six Phytophthora species associated with forests in New Zealand.</title>
        <authorList>
            <person name="Studholme D.J."/>
            <person name="McDougal R.L."/>
            <person name="Sambles C."/>
            <person name="Hansen E."/>
            <person name="Hardy G."/>
            <person name="Grant M."/>
            <person name="Ganley R.J."/>
            <person name="Williams N.M."/>
        </authorList>
    </citation>
    <scope>NUCLEOTIDE SEQUENCE</scope>
    <source>
        <strain evidence="3">NZFS 2646</strain>
        <strain evidence="4">NZFS 3630</strain>
    </source>
</reference>
<dbReference type="InterPro" id="IPR054491">
    <property type="entry name" value="MGH1-like_GH"/>
</dbReference>
<feature type="chain" id="PRO_5036092400" description="Mannosylglycerate hydrolase MGH1-like glycoside hydrolase domain-containing protein" evidence="1">
    <location>
        <begin position="19"/>
        <end position="231"/>
    </location>
</feature>
<sequence length="231" mass="25311">MLLHVLLNLCALAWTATAAPCDEWRLQRDASTLLAARVDMELGGVAAGKRDDVGFQYLKPAEALLAAQAIAHEDFNQAAAQVQRILQYQKPDGLLPHLIYGPSVPSNWRWIPSNRTFHPGPAFWQQKMTEHEGSELSSSLNTSTISAPPVAADVAWEIFRLAPYDSAMGVRTTAVQFLCHVYQPLKKLQKYMFSTRRGGAPGSLLAVHVSRSYGITVSCTVYLLNGGRCSG</sequence>
<evidence type="ECO:0000313" key="8">
    <source>
        <dbReference type="Proteomes" id="UP000285883"/>
    </source>
</evidence>
<evidence type="ECO:0000259" key="2">
    <source>
        <dbReference type="Pfam" id="PF22422"/>
    </source>
</evidence>
<gene>
    <name evidence="5" type="ORF">BBI17_002448</name>
    <name evidence="6" type="ORF">BBO99_00002549</name>
    <name evidence="3" type="ORF">JM16_003490</name>
    <name evidence="4" type="ORF">JM18_002244</name>
</gene>
<dbReference type="Proteomes" id="UP000285883">
    <property type="component" value="Unassembled WGS sequence"/>
</dbReference>
<dbReference type="EMBL" id="MBDN02000044">
    <property type="protein sequence ID" value="RLN82888.1"/>
    <property type="molecule type" value="Genomic_DNA"/>
</dbReference>
<evidence type="ECO:0000313" key="5">
    <source>
        <dbReference type="EMBL" id="RLN20947.1"/>
    </source>
</evidence>
<dbReference type="InterPro" id="IPR012341">
    <property type="entry name" value="6hp_glycosidase-like_sf"/>
</dbReference>
<evidence type="ECO:0000313" key="3">
    <source>
        <dbReference type="EMBL" id="KAG2527310.1"/>
    </source>
</evidence>
<reference evidence="7 8" key="2">
    <citation type="submission" date="2018-07" db="EMBL/GenBank/DDBJ databases">
        <title>Genome sequencing of oomycete isolates from Chile give support for New Zealand origin for Phytophthora kernoviae and make available the first Nothophytophthora sp. genome.</title>
        <authorList>
            <person name="Studholme D.J."/>
            <person name="Sanfuentes E."/>
            <person name="Panda P."/>
            <person name="Hill R."/>
            <person name="Sambles C."/>
            <person name="Grant M."/>
            <person name="Williams N.M."/>
            <person name="Mcdougal R.L."/>
        </authorList>
    </citation>
    <scope>NUCLEOTIDE SEQUENCE [LARGE SCALE GENOMIC DNA]</scope>
    <source>
        <strain evidence="5">Chile2</strain>
        <strain evidence="6">Chile4</strain>
    </source>
</reference>
<accession>A0A3R7J8U3</accession>
<comment type="caution">
    <text evidence="5">The sequence shown here is derived from an EMBL/GenBank/DDBJ whole genome shotgun (WGS) entry which is preliminary data.</text>
</comment>
<dbReference type="Proteomes" id="UP000285624">
    <property type="component" value="Unassembled WGS sequence"/>
</dbReference>
<evidence type="ECO:0000256" key="1">
    <source>
        <dbReference type="SAM" id="SignalP"/>
    </source>
</evidence>
<proteinExistence type="predicted"/>
<dbReference type="Gene3D" id="1.50.10.10">
    <property type="match status" value="1"/>
</dbReference>
<dbReference type="SUPFAM" id="SSF48208">
    <property type="entry name" value="Six-hairpin glycosidases"/>
    <property type="match status" value="1"/>
</dbReference>
<dbReference type="EMBL" id="JPWU03000032">
    <property type="protein sequence ID" value="KAG2530308.1"/>
    <property type="molecule type" value="Genomic_DNA"/>
</dbReference>
<dbReference type="Proteomes" id="UP000792063">
    <property type="component" value="Unassembled WGS sequence"/>
</dbReference>
<evidence type="ECO:0000313" key="4">
    <source>
        <dbReference type="EMBL" id="KAG2530308.1"/>
    </source>
</evidence>
<dbReference type="AlphaFoldDB" id="A0A3R7J8U3"/>
<dbReference type="GO" id="GO:0005975">
    <property type="term" value="P:carbohydrate metabolic process"/>
    <property type="evidence" value="ECO:0007669"/>
    <property type="project" value="InterPro"/>
</dbReference>
<dbReference type="Proteomes" id="UP000785171">
    <property type="component" value="Unassembled WGS sequence"/>
</dbReference>
<dbReference type="InterPro" id="IPR008928">
    <property type="entry name" value="6-hairpin_glycosidase_sf"/>
</dbReference>
<organism evidence="5 8">
    <name type="scientific">Phytophthora kernoviae</name>
    <dbReference type="NCBI Taxonomy" id="325452"/>
    <lineage>
        <taxon>Eukaryota</taxon>
        <taxon>Sar</taxon>
        <taxon>Stramenopiles</taxon>
        <taxon>Oomycota</taxon>
        <taxon>Peronosporomycetes</taxon>
        <taxon>Peronosporales</taxon>
        <taxon>Peronosporaceae</taxon>
        <taxon>Phytophthora</taxon>
    </lineage>
</organism>
<feature type="signal peptide" evidence="1">
    <location>
        <begin position="1"/>
        <end position="18"/>
    </location>
</feature>
<dbReference type="EMBL" id="MAYM02001309">
    <property type="protein sequence ID" value="RLN20947.1"/>
    <property type="molecule type" value="Genomic_DNA"/>
</dbReference>
<evidence type="ECO:0000313" key="7">
    <source>
        <dbReference type="Proteomes" id="UP000285624"/>
    </source>
</evidence>